<keyword evidence="4" id="KW-1185">Reference proteome</keyword>
<feature type="domain" description="Urease accessory protein UreH-like transmembrane" evidence="2">
    <location>
        <begin position="30"/>
        <end position="206"/>
    </location>
</feature>
<keyword evidence="1" id="KW-0812">Transmembrane</keyword>
<feature type="transmembrane region" description="Helical" evidence="1">
    <location>
        <begin position="140"/>
        <end position="162"/>
    </location>
</feature>
<dbReference type="InterPro" id="IPR039447">
    <property type="entry name" value="UreH-like_TM_dom"/>
</dbReference>
<proteinExistence type="predicted"/>
<feature type="transmembrane region" description="Helical" evidence="1">
    <location>
        <begin position="174"/>
        <end position="194"/>
    </location>
</feature>
<feature type="transmembrane region" description="Helical" evidence="1">
    <location>
        <begin position="43"/>
        <end position="63"/>
    </location>
</feature>
<evidence type="ECO:0000259" key="2">
    <source>
        <dbReference type="Pfam" id="PF13386"/>
    </source>
</evidence>
<dbReference type="InterPro" id="IPR052776">
    <property type="entry name" value="Chloro_ReproSupport/MetalTrans"/>
</dbReference>
<evidence type="ECO:0000313" key="3">
    <source>
        <dbReference type="EMBL" id="MBO0340553.1"/>
    </source>
</evidence>
<evidence type="ECO:0000256" key="1">
    <source>
        <dbReference type="SAM" id="Phobius"/>
    </source>
</evidence>
<name>A0ABS3FC00_9FLAO</name>
<accession>A0ABS3FC00</accession>
<evidence type="ECO:0000313" key="4">
    <source>
        <dbReference type="Proteomes" id="UP000664807"/>
    </source>
</evidence>
<dbReference type="EMBL" id="JAFLNM010000001">
    <property type="protein sequence ID" value="MBO0340553.1"/>
    <property type="molecule type" value="Genomic_DNA"/>
</dbReference>
<feature type="transmembrane region" description="Helical" evidence="1">
    <location>
        <begin position="214"/>
        <end position="231"/>
    </location>
</feature>
<dbReference type="PANTHER" id="PTHR33876">
    <property type="entry name" value="UNNAMED PRODUCT"/>
    <property type="match status" value="1"/>
</dbReference>
<feature type="transmembrane region" description="Helical" evidence="1">
    <location>
        <begin position="75"/>
        <end position="96"/>
    </location>
</feature>
<keyword evidence="1" id="KW-0472">Membrane</keyword>
<organism evidence="3 4">
    <name type="scientific">Flagellimonas profundi</name>
    <dbReference type="NCBI Taxonomy" id="2915620"/>
    <lineage>
        <taxon>Bacteria</taxon>
        <taxon>Pseudomonadati</taxon>
        <taxon>Bacteroidota</taxon>
        <taxon>Flavobacteriia</taxon>
        <taxon>Flavobacteriales</taxon>
        <taxon>Flavobacteriaceae</taxon>
        <taxon>Flagellimonas</taxon>
    </lineage>
</organism>
<dbReference type="PANTHER" id="PTHR33876:SF4">
    <property type="entry name" value="CHLOROPLAST PROTEIN FOR GROWTH AND FERTILITY 2"/>
    <property type="match status" value="1"/>
</dbReference>
<dbReference type="Proteomes" id="UP000664807">
    <property type="component" value="Unassembled WGS sequence"/>
</dbReference>
<sequence length="234" mass="26162">MINFPLVAGTLASMLHVISGPDHLAAVTPLVIETKRKAWKIGLFWGLGHLFGMLLIGVLFFLFKDVIPIESISEYSEQLVAIVLIGVGLWVFYRIFNQKKKHLHPHVHHGTETYVHIHEHEHIHSDGHHHTHNKIVKQDVLSSLGIGFLHGLAGVAHFLLLLPVLGFKDNSEGVQYILGFAIGTVLAMSAYALILGRLTTYSKHQHNDNFFKGIRLAGGLFALVIGFYWLYLSL</sequence>
<protein>
    <submittedName>
        <fullName evidence="3">Sulfite exporter TauE/SafE family protein</fullName>
    </submittedName>
</protein>
<gene>
    <name evidence="3" type="ORF">J0654_02805</name>
</gene>
<reference evidence="3 4" key="1">
    <citation type="submission" date="2021-03" db="EMBL/GenBank/DDBJ databases">
        <title>Muricauda lutimaris sp. nov. and Muricauda ruestringensis sp. nov, two marine members of the Flavobacteriaceae isolated from deep sea sediments of Western Pacific.</title>
        <authorList>
            <person name="Zhao S."/>
            <person name="Liu R."/>
        </authorList>
    </citation>
    <scope>NUCLEOTIDE SEQUENCE [LARGE SCALE GENOMIC DNA]</scope>
    <source>
        <strain evidence="3 4">BC31-3-A3</strain>
    </source>
</reference>
<comment type="caution">
    <text evidence="3">The sequence shown here is derived from an EMBL/GenBank/DDBJ whole genome shotgun (WGS) entry which is preliminary data.</text>
</comment>
<dbReference type="Pfam" id="PF13386">
    <property type="entry name" value="DsbD_2"/>
    <property type="match status" value="1"/>
</dbReference>
<keyword evidence="1" id="KW-1133">Transmembrane helix</keyword>